<organism evidence="4 5">
    <name type="scientific">Laetiporus sulphureus 93-53</name>
    <dbReference type="NCBI Taxonomy" id="1314785"/>
    <lineage>
        <taxon>Eukaryota</taxon>
        <taxon>Fungi</taxon>
        <taxon>Dikarya</taxon>
        <taxon>Basidiomycota</taxon>
        <taxon>Agaricomycotina</taxon>
        <taxon>Agaricomycetes</taxon>
        <taxon>Polyporales</taxon>
        <taxon>Laetiporus</taxon>
    </lineage>
</organism>
<dbReference type="Pfam" id="PF24181">
    <property type="entry name" value="TPR_TTI1_C"/>
    <property type="match status" value="1"/>
</dbReference>
<evidence type="ECO:0000313" key="4">
    <source>
        <dbReference type="EMBL" id="KZT05840.1"/>
    </source>
</evidence>
<gene>
    <name evidence="4" type="ORF">LAESUDRAFT_813098</name>
</gene>
<accession>A0A165DXT6</accession>
<evidence type="ECO:0000256" key="1">
    <source>
        <dbReference type="SAM" id="MobiDB-lite"/>
    </source>
</evidence>
<feature type="domain" description="TTI1 N-terminal TPR" evidence="2">
    <location>
        <begin position="14"/>
        <end position="381"/>
    </location>
</feature>
<dbReference type="InterPro" id="IPR057567">
    <property type="entry name" value="TPR_TTI1_C"/>
</dbReference>
<evidence type="ECO:0000259" key="3">
    <source>
        <dbReference type="Pfam" id="PF24181"/>
    </source>
</evidence>
<evidence type="ECO:0000259" key="2">
    <source>
        <dbReference type="Pfam" id="PF24173"/>
    </source>
</evidence>
<dbReference type="InterPro" id="IPR052587">
    <property type="entry name" value="TELO2-interacting_protein_1"/>
</dbReference>
<dbReference type="Gene3D" id="1.25.10.10">
    <property type="entry name" value="Leucine-rich Repeat Variant"/>
    <property type="match status" value="1"/>
</dbReference>
<dbReference type="GO" id="GO:0005737">
    <property type="term" value="C:cytoplasm"/>
    <property type="evidence" value="ECO:0007669"/>
    <property type="project" value="TreeGrafter"/>
</dbReference>
<dbReference type="PANTHER" id="PTHR18460">
    <property type="entry name" value="TEL2 INTERACTING PROTEIN 1 TTI1 FAMILY MEMBER"/>
    <property type="match status" value="1"/>
</dbReference>
<dbReference type="Pfam" id="PF24173">
    <property type="entry name" value="TPR_TTI1_N"/>
    <property type="match status" value="1"/>
</dbReference>
<dbReference type="InParanoid" id="A0A165DXT6"/>
<protein>
    <recommendedName>
        <fullName evidence="6">ARM repeat-containing protein</fullName>
    </recommendedName>
</protein>
<feature type="domain" description="TTI1 C-terminal TPR" evidence="3">
    <location>
        <begin position="810"/>
        <end position="1082"/>
    </location>
</feature>
<feature type="region of interest" description="Disordered" evidence="1">
    <location>
        <begin position="860"/>
        <end position="891"/>
    </location>
</feature>
<dbReference type="AlphaFoldDB" id="A0A165DXT6"/>
<sequence length="1116" mass="122378">MFTLQSEDSSQATFRRLKVSCVPLLGNSLLTPSSISTVSKLLTDLIATLHDVQSVGHVLRPAVISYVFFPLSSILRRNALSTIPDQVIEKILIILGILCESWWWHFDETIWEQIFMLCGAILGGIDSKGKGKTRDDETKEAAASCLWVLLRDRSPEEDPLGEIQPPRAASISAKFRSHAQTMTFIPVLGQTLNSLLSTSESVHLPLQRTSLKVLAILVEEYLPEDFVPSVLPGVVSTTSKVALGIGVTKGWANGEIVAAALLVMRTVILRSAGDAVCVRHGAVKGINDLEDLANLTDTSDTQPSSTSRASPYATLRTPSWLRGTASQLHISMNALTPLVNHPTPAALLALSTFSETVLSATTLTVPQSQPLLLSILLSLSRSSFPTVADRSREGLRRLLMPSSSSKHALLLVMMQVSRDSLASLPRLIQMHADQKVEHIAGLIESVCRLGTTENDTEPGIPAIASGVGKLLGPTGGIEKWGWSLLSVLELVDPPAMVTSAAVTSLLLESDSGSVDWVPFPELPLRHVVQQGAHLTLEQMFRSMGLAAGQDCLFAVDWFLTVGQSGRSRRAVAALWCACRLLEGVGRVSLTDQDAQNLPLVPRNKRLEKLARGLSRQLCESWMDVDEELPQQQGTDSKEAEDGVMVEHVRGLVNIRAVGNYRPASFRPPASQPLLYQAICLQLLSITAGILEARFAPLLLYTLYPVLRSIVSESSLVSATGLAALLYITRSTSYASPANLLLSNFDYVLDAVSHRLSRRWLDVDATKVLVILVRLVGPDVVQKAGDVVEECFDRLDEYHGYEVIVDGLIEVLTEVVKVVEDVEGHRTVQPVRFDGRTNATNNTDALQAFMDWIHHRHEHVPVEEEETADTVGEKGPGVEPEPEPELPETPSQTLTKQIVSRSLYFLTHSSPLIRARILLMLSAAVPVLPESALLPSIHHAWPFILNRFADQEPFVVSAAASLVESLAIHVGSFMYRRIWDDIWPRFRVTLQRLASADAGSALARRGPGAVGTESAYTYSHRLYRSVLRTMTAAVREVQPQDSAIWEVILLCRRFLHIQAHEELQACALDLYRAISLNNEDAVWLALSATEGQIDGSVEFLKETKWDIRQNAGILFSS</sequence>
<dbReference type="FunCoup" id="A0A165DXT6">
    <property type="interactions" value="571"/>
</dbReference>
<reference evidence="4 5" key="1">
    <citation type="journal article" date="2016" name="Mol. Biol. Evol.">
        <title>Comparative Genomics of Early-Diverging Mushroom-Forming Fungi Provides Insights into the Origins of Lignocellulose Decay Capabilities.</title>
        <authorList>
            <person name="Nagy L.G."/>
            <person name="Riley R."/>
            <person name="Tritt A."/>
            <person name="Adam C."/>
            <person name="Daum C."/>
            <person name="Floudas D."/>
            <person name="Sun H."/>
            <person name="Yadav J.S."/>
            <person name="Pangilinan J."/>
            <person name="Larsson K.H."/>
            <person name="Matsuura K."/>
            <person name="Barry K."/>
            <person name="Labutti K."/>
            <person name="Kuo R."/>
            <person name="Ohm R.A."/>
            <person name="Bhattacharya S.S."/>
            <person name="Shirouzu T."/>
            <person name="Yoshinaga Y."/>
            <person name="Martin F.M."/>
            <person name="Grigoriev I.V."/>
            <person name="Hibbett D.S."/>
        </authorList>
    </citation>
    <scope>NUCLEOTIDE SEQUENCE [LARGE SCALE GENOMIC DNA]</scope>
    <source>
        <strain evidence="4 5">93-53</strain>
    </source>
</reference>
<dbReference type="Proteomes" id="UP000076871">
    <property type="component" value="Unassembled WGS sequence"/>
</dbReference>
<dbReference type="STRING" id="1314785.A0A165DXT6"/>
<keyword evidence="5" id="KW-1185">Reference proteome</keyword>
<dbReference type="InterPro" id="IPR011989">
    <property type="entry name" value="ARM-like"/>
</dbReference>
<name>A0A165DXT6_9APHY</name>
<dbReference type="RefSeq" id="XP_040763580.1">
    <property type="nucleotide sequence ID" value="XM_040914459.1"/>
</dbReference>
<evidence type="ECO:0000313" key="5">
    <source>
        <dbReference type="Proteomes" id="UP000076871"/>
    </source>
</evidence>
<dbReference type="GeneID" id="63831486"/>
<dbReference type="PANTHER" id="PTHR18460:SF3">
    <property type="entry name" value="TELO2-INTERACTING PROTEIN 1 HOMOLOG"/>
    <property type="match status" value="1"/>
</dbReference>
<evidence type="ECO:0008006" key="6">
    <source>
        <dbReference type="Google" id="ProtNLM"/>
    </source>
</evidence>
<dbReference type="InterPro" id="IPR057566">
    <property type="entry name" value="TPR_TTI1_N"/>
</dbReference>
<dbReference type="InterPro" id="IPR049362">
    <property type="entry name" value="TTI1_rpt"/>
</dbReference>
<dbReference type="EMBL" id="KV427627">
    <property type="protein sequence ID" value="KZT05840.1"/>
    <property type="molecule type" value="Genomic_DNA"/>
</dbReference>
<dbReference type="InterPro" id="IPR016024">
    <property type="entry name" value="ARM-type_fold"/>
</dbReference>
<dbReference type="OrthoDB" id="49511at2759"/>
<proteinExistence type="predicted"/>
<dbReference type="SUPFAM" id="SSF48371">
    <property type="entry name" value="ARM repeat"/>
    <property type="match status" value="1"/>
</dbReference>
<dbReference type="Pfam" id="PF21547">
    <property type="entry name" value="TTI1"/>
    <property type="match status" value="1"/>
</dbReference>